<keyword evidence="3" id="KW-0472">Membrane</keyword>
<evidence type="ECO:0000256" key="2">
    <source>
        <dbReference type="SAM" id="Coils"/>
    </source>
</evidence>
<keyword evidence="3" id="KW-1133">Transmembrane helix</keyword>
<evidence type="ECO:0000313" key="5">
    <source>
        <dbReference type="Proteomes" id="UP000190042"/>
    </source>
</evidence>
<organism evidence="4 5">
    <name type="scientific">Sporosarcina newyorkensis</name>
    <dbReference type="NCBI Taxonomy" id="759851"/>
    <lineage>
        <taxon>Bacteria</taxon>
        <taxon>Bacillati</taxon>
        <taxon>Bacillota</taxon>
        <taxon>Bacilli</taxon>
        <taxon>Bacillales</taxon>
        <taxon>Caryophanaceae</taxon>
        <taxon>Sporosarcina</taxon>
    </lineage>
</organism>
<gene>
    <name evidence="4" type="ORF">SAMN04244570_2482</name>
</gene>
<protein>
    <submittedName>
        <fullName evidence="4">Uncharacterized conserved protein YlxW, UPF0749 family</fullName>
    </submittedName>
</protein>
<sequence length="241" mass="27048">MEKKPKQSSKKRGKQLLYSVVFLVLGFILAFSYRTIGSNHKELDEVQSELFLQEEQYREELIGQQERNKELTDELLSKQKKVHEFEQDFSSKQKDHAVLVDKAQDLRLLLGVIPAKGTGIKVTMEDSDYDPSIQNPNDYIVHESHVLRVVNELKIAGAQGVAINGQRVNSNSYIKCTGPVIMIDGRTFPAPFTIEAIGDPKVLSPALHLKGGVIDGLLRDNIVVTTEEIKEIQLPAIRDKA</sequence>
<dbReference type="AlphaFoldDB" id="A0A1T4YF40"/>
<dbReference type="PANTHER" id="PTHR37313">
    <property type="entry name" value="UPF0749 PROTEIN RV1825"/>
    <property type="match status" value="1"/>
</dbReference>
<keyword evidence="3" id="KW-0812">Transmembrane</keyword>
<comment type="similarity">
    <text evidence="1">Belongs to the UPF0749 family.</text>
</comment>
<keyword evidence="2" id="KW-0175">Coiled coil</keyword>
<name>A0A1T4YF40_9BACL</name>
<evidence type="ECO:0000313" key="4">
    <source>
        <dbReference type="EMBL" id="SKB00406.1"/>
    </source>
</evidence>
<dbReference type="PANTHER" id="PTHR37313:SF2">
    <property type="entry name" value="UPF0749 PROTEIN YLXX"/>
    <property type="match status" value="1"/>
</dbReference>
<reference evidence="5" key="1">
    <citation type="submission" date="2017-02" db="EMBL/GenBank/DDBJ databases">
        <authorList>
            <person name="Varghese N."/>
            <person name="Submissions S."/>
        </authorList>
    </citation>
    <scope>NUCLEOTIDE SEQUENCE [LARGE SCALE GENOMIC DNA]</scope>
    <source>
        <strain evidence="5">DSM 23966</strain>
    </source>
</reference>
<accession>A0A1T4YF40</accession>
<dbReference type="Gene3D" id="3.30.70.1880">
    <property type="entry name" value="Protein of unknown function DUF881"/>
    <property type="match status" value="1"/>
</dbReference>
<dbReference type="Pfam" id="PF05949">
    <property type="entry name" value="DUF881"/>
    <property type="match status" value="1"/>
</dbReference>
<dbReference type="InterPro" id="IPR010273">
    <property type="entry name" value="DUF881"/>
</dbReference>
<dbReference type="Proteomes" id="UP000190042">
    <property type="component" value="Unassembled WGS sequence"/>
</dbReference>
<dbReference type="RefSeq" id="WP_009765594.1">
    <property type="nucleotide sequence ID" value="NZ_FUYJ01000004.1"/>
</dbReference>
<keyword evidence="5" id="KW-1185">Reference proteome</keyword>
<proteinExistence type="inferred from homology"/>
<dbReference type="EMBL" id="FUYJ01000004">
    <property type="protein sequence ID" value="SKB00406.1"/>
    <property type="molecule type" value="Genomic_DNA"/>
</dbReference>
<evidence type="ECO:0000256" key="1">
    <source>
        <dbReference type="ARBA" id="ARBA00009108"/>
    </source>
</evidence>
<evidence type="ECO:0000256" key="3">
    <source>
        <dbReference type="SAM" id="Phobius"/>
    </source>
</evidence>
<feature type="transmembrane region" description="Helical" evidence="3">
    <location>
        <begin position="16"/>
        <end position="33"/>
    </location>
</feature>
<feature type="coiled-coil region" evidence="2">
    <location>
        <begin position="54"/>
        <end position="88"/>
    </location>
</feature>